<sequence length="111" mass="12762">MQTESFLNDVFSNWADTLKALETCDDQVLPYAEELHIISRCIDSLAMKACADPTLFNWPVSECNDTKNSEDSMLWNGISTVMKPKPIGDDWWYSDVSTLRLPLYRRLILVL</sequence>
<dbReference type="InterPro" id="IPR043454">
    <property type="entry name" value="NPH3/RPT2-like"/>
</dbReference>
<proteinExistence type="inferred from homology"/>
<dbReference type="PROSITE" id="PS51649">
    <property type="entry name" value="NPH3"/>
    <property type="match status" value="1"/>
</dbReference>
<comment type="similarity">
    <text evidence="2">Belongs to the NPH3 family.</text>
</comment>
<protein>
    <recommendedName>
        <fullName evidence="3">NPH3 domain-containing protein</fullName>
    </recommendedName>
</protein>
<comment type="caution">
    <text evidence="4">The sequence shown here is derived from an EMBL/GenBank/DDBJ whole genome shotgun (WGS) entry which is preliminary data.</text>
</comment>
<name>A0AAD9XEI4_9ROSI</name>
<evidence type="ECO:0000256" key="2">
    <source>
        <dbReference type="PROSITE-ProRule" id="PRU00982"/>
    </source>
</evidence>
<dbReference type="AlphaFoldDB" id="A0AAD9XEI4"/>
<keyword evidence="1" id="KW-0833">Ubl conjugation pathway</keyword>
<dbReference type="InterPro" id="IPR027356">
    <property type="entry name" value="NPH3_dom"/>
</dbReference>
<dbReference type="EMBL" id="JANJYI010000003">
    <property type="protein sequence ID" value="KAK2658065.1"/>
    <property type="molecule type" value="Genomic_DNA"/>
</dbReference>
<evidence type="ECO:0000259" key="3">
    <source>
        <dbReference type="PROSITE" id="PS51649"/>
    </source>
</evidence>
<gene>
    <name evidence="4" type="ORF">Ddye_011117</name>
</gene>
<dbReference type="PANTHER" id="PTHR32370">
    <property type="entry name" value="OS12G0117600 PROTEIN"/>
    <property type="match status" value="1"/>
</dbReference>
<organism evidence="4 5">
    <name type="scientific">Dipteronia dyeriana</name>
    <dbReference type="NCBI Taxonomy" id="168575"/>
    <lineage>
        <taxon>Eukaryota</taxon>
        <taxon>Viridiplantae</taxon>
        <taxon>Streptophyta</taxon>
        <taxon>Embryophyta</taxon>
        <taxon>Tracheophyta</taxon>
        <taxon>Spermatophyta</taxon>
        <taxon>Magnoliopsida</taxon>
        <taxon>eudicotyledons</taxon>
        <taxon>Gunneridae</taxon>
        <taxon>Pentapetalae</taxon>
        <taxon>rosids</taxon>
        <taxon>malvids</taxon>
        <taxon>Sapindales</taxon>
        <taxon>Sapindaceae</taxon>
        <taxon>Hippocastanoideae</taxon>
        <taxon>Acereae</taxon>
        <taxon>Dipteronia</taxon>
    </lineage>
</organism>
<feature type="domain" description="NPH3" evidence="3">
    <location>
        <begin position="90"/>
        <end position="111"/>
    </location>
</feature>
<evidence type="ECO:0000313" key="5">
    <source>
        <dbReference type="Proteomes" id="UP001280121"/>
    </source>
</evidence>
<keyword evidence="5" id="KW-1185">Reference proteome</keyword>
<evidence type="ECO:0000313" key="4">
    <source>
        <dbReference type="EMBL" id="KAK2658065.1"/>
    </source>
</evidence>
<evidence type="ECO:0000256" key="1">
    <source>
        <dbReference type="ARBA" id="ARBA00022786"/>
    </source>
</evidence>
<reference evidence="4" key="1">
    <citation type="journal article" date="2023" name="Plant J.">
        <title>Genome sequences and population genomics provide insights into the demographic history, inbreeding, and mutation load of two 'living fossil' tree species of Dipteronia.</title>
        <authorList>
            <person name="Feng Y."/>
            <person name="Comes H.P."/>
            <person name="Chen J."/>
            <person name="Zhu S."/>
            <person name="Lu R."/>
            <person name="Zhang X."/>
            <person name="Li P."/>
            <person name="Qiu J."/>
            <person name="Olsen K.M."/>
            <person name="Qiu Y."/>
        </authorList>
    </citation>
    <scope>NUCLEOTIDE SEQUENCE</scope>
    <source>
        <strain evidence="4">KIB01</strain>
    </source>
</reference>
<dbReference type="Proteomes" id="UP001280121">
    <property type="component" value="Unassembled WGS sequence"/>
</dbReference>
<accession>A0AAD9XEI4</accession>